<dbReference type="PANTHER" id="PTHR11638">
    <property type="entry name" value="ATP-DEPENDENT CLP PROTEASE"/>
    <property type="match status" value="1"/>
</dbReference>
<feature type="region of interest" description="Disordered" evidence="4">
    <location>
        <begin position="118"/>
        <end position="151"/>
    </location>
</feature>
<keyword evidence="2" id="KW-0067">ATP-binding</keyword>
<accession>A0A4R6JZ91</accession>
<evidence type="ECO:0000256" key="4">
    <source>
        <dbReference type="SAM" id="MobiDB-lite"/>
    </source>
</evidence>
<dbReference type="InterPro" id="IPR003959">
    <property type="entry name" value="ATPase_AAA_core"/>
</dbReference>
<dbReference type="PRINTS" id="PR00300">
    <property type="entry name" value="CLPPROTEASEA"/>
</dbReference>
<evidence type="ECO:0000256" key="2">
    <source>
        <dbReference type="ARBA" id="ARBA00022840"/>
    </source>
</evidence>
<dbReference type="InterPro" id="IPR003593">
    <property type="entry name" value="AAA+_ATPase"/>
</dbReference>
<dbReference type="SMART" id="SM00382">
    <property type="entry name" value="AAA"/>
    <property type="match status" value="1"/>
</dbReference>
<proteinExistence type="predicted"/>
<keyword evidence="3" id="KW-0143">Chaperone</keyword>
<evidence type="ECO:0000256" key="3">
    <source>
        <dbReference type="ARBA" id="ARBA00023186"/>
    </source>
</evidence>
<dbReference type="InterPro" id="IPR050130">
    <property type="entry name" value="ClpA_ClpB"/>
</dbReference>
<keyword evidence="1" id="KW-0547">Nucleotide-binding</keyword>
<organism evidence="7 8">
    <name type="scientific">Paractinoplanes brasiliensis</name>
    <dbReference type="NCBI Taxonomy" id="52695"/>
    <lineage>
        <taxon>Bacteria</taxon>
        <taxon>Bacillati</taxon>
        <taxon>Actinomycetota</taxon>
        <taxon>Actinomycetes</taxon>
        <taxon>Micromonosporales</taxon>
        <taxon>Micromonosporaceae</taxon>
        <taxon>Paractinoplanes</taxon>
    </lineage>
</organism>
<evidence type="ECO:0000259" key="6">
    <source>
        <dbReference type="SMART" id="SM01086"/>
    </source>
</evidence>
<feature type="domain" description="Clp ATPase C-terminal" evidence="6">
    <location>
        <begin position="551"/>
        <end position="647"/>
    </location>
</feature>
<dbReference type="RefSeq" id="WP_133876044.1">
    <property type="nucleotide sequence ID" value="NZ_BOMD01000095.1"/>
</dbReference>
<dbReference type="Pfam" id="PF07724">
    <property type="entry name" value="AAA_2"/>
    <property type="match status" value="1"/>
</dbReference>
<dbReference type="CDD" id="cd19499">
    <property type="entry name" value="RecA-like_ClpB_Hsp104-like"/>
    <property type="match status" value="1"/>
</dbReference>
<dbReference type="Gene3D" id="1.10.8.60">
    <property type="match status" value="1"/>
</dbReference>
<gene>
    <name evidence="7" type="ORF">C8E87_5872</name>
</gene>
<dbReference type="SUPFAM" id="SSF52540">
    <property type="entry name" value="P-loop containing nucleoside triphosphate hydrolases"/>
    <property type="match status" value="1"/>
</dbReference>
<comment type="caution">
    <text evidence="7">The sequence shown here is derived from an EMBL/GenBank/DDBJ whole genome shotgun (WGS) entry which is preliminary data.</text>
</comment>
<dbReference type="Proteomes" id="UP000294901">
    <property type="component" value="Unassembled WGS sequence"/>
</dbReference>
<dbReference type="InterPro" id="IPR019489">
    <property type="entry name" value="Clp_ATPase_C"/>
</dbReference>
<protein>
    <submittedName>
        <fullName evidence="7">ClpA/ClpB-like protein</fullName>
    </submittedName>
</protein>
<evidence type="ECO:0000256" key="1">
    <source>
        <dbReference type="ARBA" id="ARBA00022741"/>
    </source>
</evidence>
<dbReference type="GO" id="GO:0034605">
    <property type="term" value="P:cellular response to heat"/>
    <property type="evidence" value="ECO:0007669"/>
    <property type="project" value="TreeGrafter"/>
</dbReference>
<evidence type="ECO:0000313" key="8">
    <source>
        <dbReference type="Proteomes" id="UP000294901"/>
    </source>
</evidence>
<dbReference type="GO" id="GO:0005524">
    <property type="term" value="F:ATP binding"/>
    <property type="evidence" value="ECO:0007669"/>
    <property type="project" value="UniProtKB-KW"/>
</dbReference>
<dbReference type="AlphaFoldDB" id="A0A4R6JZ91"/>
<keyword evidence="8" id="KW-1185">Reference proteome</keyword>
<dbReference type="InterPro" id="IPR027417">
    <property type="entry name" value="P-loop_NTPase"/>
</dbReference>
<dbReference type="OrthoDB" id="9803641at2"/>
<evidence type="ECO:0000313" key="7">
    <source>
        <dbReference type="EMBL" id="TDO42109.1"/>
    </source>
</evidence>
<feature type="domain" description="AAA+ ATPase" evidence="5">
    <location>
        <begin position="368"/>
        <end position="510"/>
    </location>
</feature>
<sequence length="658" mass="71120">MTTAPLLPGFPAFVNELAGTLAVHSQFVLHGNLRDLFLMEPPGRPARPVAMLPLLWAALSPRGYSCLVCYDPVDGVAVFPPQPVPVEAAQRLLGNRVIGRRPSLERLRTHLAKVVGVAEQPPAEGGAAGPGPAEPAPGPRHQAAAPAKRDPTVRPPVRAAFVIDYAARITRVPGQLDPAERDFFLYCQKLAFTAEPFETGTVPGERYNPIIWLTEGERDLPAWLTSGVEPIRTIAVGMPTLGDRERLAEVVTPMLPPARSAVSAAPAAEFAKLTEGMTLRAMTEVVRLSRDRGLGADQIPDAVRAYKLGVTDNPWRHDSVKKHITEGEQVISDRIVGQPRATKKTLDILKRAALGLSGAQATSSVSRPRGVLFFAGPTGVGKTEMAKQIAELLFGDVNAYLRFDMSEFAADHAADRLTGAPPGYVGFEAGGELTGAVRRNPFQVVLFDEIEKANKSVLDKFLQILEDGRLTDGQGITTHFSECVLIFTSNLGIITTDKATGERVQQVYPGMPYPDLEATVKAAVREHFTVTLERPELLNRLGDNIVVFNFIDKDAAATIFELQLSNVVRTVERELQMSLRLTDHAREQLREACTIDTPNGGRGIGNLLESNLINPLARELFDLDAPPGSSVEVIAAYPATATAGPRLEARVATGGRGW</sequence>
<dbReference type="EMBL" id="SNWR01000001">
    <property type="protein sequence ID" value="TDO42109.1"/>
    <property type="molecule type" value="Genomic_DNA"/>
</dbReference>
<dbReference type="InterPro" id="IPR001270">
    <property type="entry name" value="ClpA/B"/>
</dbReference>
<dbReference type="GO" id="GO:0016887">
    <property type="term" value="F:ATP hydrolysis activity"/>
    <property type="evidence" value="ECO:0007669"/>
    <property type="project" value="InterPro"/>
</dbReference>
<dbReference type="GO" id="GO:0005737">
    <property type="term" value="C:cytoplasm"/>
    <property type="evidence" value="ECO:0007669"/>
    <property type="project" value="TreeGrafter"/>
</dbReference>
<dbReference type="SMART" id="SM01086">
    <property type="entry name" value="ClpB_D2-small"/>
    <property type="match status" value="1"/>
</dbReference>
<name>A0A4R6JZ91_9ACTN</name>
<dbReference type="Gene3D" id="3.40.50.300">
    <property type="entry name" value="P-loop containing nucleotide triphosphate hydrolases"/>
    <property type="match status" value="1"/>
</dbReference>
<reference evidence="7 8" key="1">
    <citation type="submission" date="2019-03" db="EMBL/GenBank/DDBJ databases">
        <title>Sequencing the genomes of 1000 actinobacteria strains.</title>
        <authorList>
            <person name="Klenk H.-P."/>
        </authorList>
    </citation>
    <scope>NUCLEOTIDE SEQUENCE [LARGE SCALE GENOMIC DNA]</scope>
    <source>
        <strain evidence="7 8">DSM 43805</strain>
    </source>
</reference>
<evidence type="ECO:0000259" key="5">
    <source>
        <dbReference type="SMART" id="SM00382"/>
    </source>
</evidence>
<dbReference type="PANTHER" id="PTHR11638:SF18">
    <property type="entry name" value="HEAT SHOCK PROTEIN 104"/>
    <property type="match status" value="1"/>
</dbReference>
<dbReference type="Pfam" id="PF10431">
    <property type="entry name" value="ClpB_D2-small"/>
    <property type="match status" value="1"/>
</dbReference>